<evidence type="ECO:0008006" key="4">
    <source>
        <dbReference type="Google" id="ProtNLM"/>
    </source>
</evidence>
<dbReference type="KEGG" id="stp:Strop_2261"/>
<feature type="region of interest" description="Disordered" evidence="1">
    <location>
        <begin position="35"/>
        <end position="65"/>
    </location>
</feature>
<proteinExistence type="predicted"/>
<organism evidence="2 3">
    <name type="scientific">Salinispora tropica (strain ATCC BAA-916 / DSM 44818 / JCM 13857 / NBRC 105044 / CNB-440)</name>
    <dbReference type="NCBI Taxonomy" id="369723"/>
    <lineage>
        <taxon>Bacteria</taxon>
        <taxon>Bacillati</taxon>
        <taxon>Actinomycetota</taxon>
        <taxon>Actinomycetes</taxon>
        <taxon>Micromonosporales</taxon>
        <taxon>Micromonosporaceae</taxon>
        <taxon>Salinispora</taxon>
    </lineage>
</organism>
<reference evidence="3" key="1">
    <citation type="journal article" date="2007" name="Proc. Natl. Acad. Sci. U.S.A.">
        <title>Genome sequencing reveals complex secondary metabolome in the marine actinomycete Salinispora tropica.</title>
        <authorList>
            <person name="Udwary D.W."/>
            <person name="Zeigler L."/>
            <person name="Asolkar R.N."/>
            <person name="Singan V."/>
            <person name="Lapidus A."/>
            <person name="Fenical W."/>
            <person name="Jensen P.R."/>
            <person name="Moore B.S."/>
        </authorList>
    </citation>
    <scope>NUCLEOTIDE SEQUENCE [LARGE SCALE GENOMIC DNA]</scope>
    <source>
        <strain evidence="3">ATCC BAA-916 / DSM 44818 / CNB-440</strain>
    </source>
</reference>
<accession>A4X761</accession>
<dbReference type="EMBL" id="CP000667">
    <property type="protein sequence ID" value="ABP54711.1"/>
    <property type="molecule type" value="Genomic_DNA"/>
</dbReference>
<name>A4X761_SALTO</name>
<dbReference type="HOGENOM" id="CLU_135567_1_1_11"/>
<dbReference type="Proteomes" id="UP000000235">
    <property type="component" value="Chromosome"/>
</dbReference>
<evidence type="ECO:0000313" key="3">
    <source>
        <dbReference type="Proteomes" id="UP000000235"/>
    </source>
</evidence>
<dbReference type="SUPFAM" id="SSF69047">
    <property type="entry name" value="Hypothetical protein YjbJ"/>
    <property type="match status" value="1"/>
</dbReference>
<dbReference type="PATRIC" id="fig|369723.5.peg.2321"/>
<evidence type="ECO:0000256" key="1">
    <source>
        <dbReference type="SAM" id="MobiDB-lite"/>
    </source>
</evidence>
<keyword evidence="3" id="KW-1185">Reference proteome</keyword>
<dbReference type="AlphaFoldDB" id="A4X761"/>
<dbReference type="InterPro" id="IPR036629">
    <property type="entry name" value="YjbJ_sf"/>
</dbReference>
<protein>
    <recommendedName>
        <fullName evidence="4">CsbD family protein</fullName>
    </recommendedName>
</protein>
<gene>
    <name evidence="2" type="ordered locus">Strop_2261</name>
</gene>
<evidence type="ECO:0000313" key="2">
    <source>
        <dbReference type="EMBL" id="ABP54711.1"/>
    </source>
</evidence>
<dbReference type="RefSeq" id="WP_012013492.1">
    <property type="nucleotide sequence ID" value="NC_009380.1"/>
</dbReference>
<sequence length="65" mass="7262">MGFATKTKNMVDELTGAAKERVGDVCGDERLRVEGVRQRGDARARQAREERAERSDRGLDRTGAR</sequence>